<protein>
    <submittedName>
        <fullName evidence="2">Uncharacterized protein</fullName>
    </submittedName>
</protein>
<evidence type="ECO:0000313" key="2">
    <source>
        <dbReference type="EMBL" id="SVC64518.1"/>
    </source>
</evidence>
<name>A0A382NVK0_9ZZZZ</name>
<sequence>MFIIDRKLITNSYKDQHSNNNILIIFVLLFKLFIIIMNYS</sequence>
<proteinExistence type="predicted"/>
<keyword evidence="1" id="KW-0472">Membrane</keyword>
<evidence type="ECO:0000256" key="1">
    <source>
        <dbReference type="SAM" id="Phobius"/>
    </source>
</evidence>
<feature type="transmembrane region" description="Helical" evidence="1">
    <location>
        <begin position="21"/>
        <end position="39"/>
    </location>
</feature>
<accession>A0A382NVK0</accession>
<reference evidence="2" key="1">
    <citation type="submission" date="2018-05" db="EMBL/GenBank/DDBJ databases">
        <authorList>
            <person name="Lanie J.A."/>
            <person name="Ng W.-L."/>
            <person name="Kazmierczak K.M."/>
            <person name="Andrzejewski T.M."/>
            <person name="Davidsen T.M."/>
            <person name="Wayne K.J."/>
            <person name="Tettelin H."/>
            <person name="Glass J.I."/>
            <person name="Rusch D."/>
            <person name="Podicherti R."/>
            <person name="Tsui H.-C.T."/>
            <person name="Winkler M.E."/>
        </authorList>
    </citation>
    <scope>NUCLEOTIDE SEQUENCE</scope>
</reference>
<gene>
    <name evidence="2" type="ORF">METZ01_LOCUS317372</name>
</gene>
<dbReference type="EMBL" id="UINC01102696">
    <property type="protein sequence ID" value="SVC64518.1"/>
    <property type="molecule type" value="Genomic_DNA"/>
</dbReference>
<keyword evidence="1" id="KW-0812">Transmembrane</keyword>
<dbReference type="AlphaFoldDB" id="A0A382NVK0"/>
<keyword evidence="1" id="KW-1133">Transmembrane helix</keyword>
<organism evidence="2">
    <name type="scientific">marine metagenome</name>
    <dbReference type="NCBI Taxonomy" id="408172"/>
    <lineage>
        <taxon>unclassified sequences</taxon>
        <taxon>metagenomes</taxon>
        <taxon>ecological metagenomes</taxon>
    </lineage>
</organism>